<evidence type="ECO:0000313" key="1">
    <source>
        <dbReference type="EMBL" id="JAU02310.1"/>
    </source>
</evidence>
<organism evidence="1">
    <name type="scientific">Amblyomma sculptum</name>
    <name type="common">Tick</name>
    <dbReference type="NCBI Taxonomy" id="1581419"/>
    <lineage>
        <taxon>Eukaryota</taxon>
        <taxon>Metazoa</taxon>
        <taxon>Ecdysozoa</taxon>
        <taxon>Arthropoda</taxon>
        <taxon>Chelicerata</taxon>
        <taxon>Arachnida</taxon>
        <taxon>Acari</taxon>
        <taxon>Parasitiformes</taxon>
        <taxon>Ixodida</taxon>
        <taxon>Ixodoidea</taxon>
        <taxon>Ixodidae</taxon>
        <taxon>Amblyomminae</taxon>
        <taxon>Amblyomma</taxon>
    </lineage>
</organism>
<name>A0A1E1XTH2_AMBSC</name>
<protein>
    <submittedName>
        <fullName evidence="1">Uncharacterized protein</fullName>
    </submittedName>
</protein>
<proteinExistence type="evidence at transcript level"/>
<sequence length="196" mass="22381">VNLTHQAEVYIHRLNSTRQGKIMSWNLTDSHNETKQSIKATAKLAASKEGSNHVQNFNRSYCIGLFTWILRHTIDGPFDLFVNVTVPFFAGHILPPKTYQLNLNNLTAHHVHNETWGKKTGDPIYEVYTKQCDATGNATFNGFFSYSTKGKKQTKWYAVGAGMLENNTIGLRKLKKKTLVYDVRGTYIEQIFCYRS</sequence>
<reference evidence="1" key="2">
    <citation type="journal article" date="2017" name="Front. Cell. Infect. Microbiol.">
        <title>Analysis of the Salivary Gland Transcriptome of Unfed and Partially Fed Amblyomma sculptum Ticks and Descriptive Proteome of the Saliva.</title>
        <authorList>
            <person name="Esteves E."/>
            <person name="Maruyama S.R."/>
            <person name="Kawahara R."/>
            <person name="Fujita A."/>
            <person name="Martins L.A."/>
            <person name="Righi A.A."/>
            <person name="Costa F.B."/>
            <person name="Palmisano G."/>
            <person name="Labruna M.B."/>
            <person name="Sa-Nunes A."/>
            <person name="Ribeiro J.M.C."/>
            <person name="Fogaca A.C."/>
        </authorList>
    </citation>
    <scope>NUCLEOTIDE SEQUENCE</scope>
</reference>
<accession>A0A1E1XTH2</accession>
<reference evidence="1" key="1">
    <citation type="submission" date="2016-09" db="EMBL/GenBank/DDBJ databases">
        <authorList>
            <person name="Capua I."/>
            <person name="De Benedictis P."/>
            <person name="Joannis T."/>
            <person name="Lombin L.H."/>
            <person name="Cattoli G."/>
        </authorList>
    </citation>
    <scope>NUCLEOTIDE SEQUENCE</scope>
</reference>
<dbReference type="EMBL" id="GFAA01001125">
    <property type="protein sequence ID" value="JAU02310.1"/>
    <property type="molecule type" value="mRNA"/>
</dbReference>
<dbReference type="AlphaFoldDB" id="A0A1E1XTH2"/>
<feature type="non-terminal residue" evidence="1">
    <location>
        <position position="1"/>
    </location>
</feature>